<sequence>MKYTEWSRTAEEWLMLTTPVALLMYYILSKLSRKIFQLQREQIVFSLVATIVIAPALTVGLFFAALGLTFYEPQKEFDQKAWSKDALHRFRMADDLVEKKTIEGVDTTQLKTIIGGKPITKTDTLWIYYIGTGGGVFLDHFLNIKIKGAKTGSVSHTAHEG</sequence>
<evidence type="ECO:0000313" key="1">
    <source>
        <dbReference type="EMBL" id="QQL48314.1"/>
    </source>
</evidence>
<dbReference type="AlphaFoldDB" id="A0A6I4INR9"/>
<dbReference type="Proteomes" id="UP000429232">
    <property type="component" value="Chromosome"/>
</dbReference>
<dbReference type="KEGG" id="mgik:GO620_008905"/>
<proteinExistence type="predicted"/>
<accession>A0A6I4INR9</accession>
<keyword evidence="2" id="KW-1185">Reference proteome</keyword>
<dbReference type="EMBL" id="CP066775">
    <property type="protein sequence ID" value="QQL48314.1"/>
    <property type="molecule type" value="Genomic_DNA"/>
</dbReference>
<protein>
    <submittedName>
        <fullName evidence="1">Uncharacterized protein</fullName>
    </submittedName>
</protein>
<reference evidence="1 2" key="1">
    <citation type="submission" date="2020-12" db="EMBL/GenBank/DDBJ databases">
        <title>HMF7856_wgs.fasta genome submission.</title>
        <authorList>
            <person name="Kang H."/>
            <person name="Kim H."/>
            <person name="Joh K."/>
        </authorList>
    </citation>
    <scope>NUCLEOTIDE SEQUENCE [LARGE SCALE GENOMIC DNA]</scope>
    <source>
        <strain evidence="1 2">HMF7856</strain>
    </source>
</reference>
<organism evidence="1 2">
    <name type="scientific">Mucilaginibacter ginkgonis</name>
    <dbReference type="NCBI Taxonomy" id="2682091"/>
    <lineage>
        <taxon>Bacteria</taxon>
        <taxon>Pseudomonadati</taxon>
        <taxon>Bacteroidota</taxon>
        <taxon>Sphingobacteriia</taxon>
        <taxon>Sphingobacteriales</taxon>
        <taxon>Sphingobacteriaceae</taxon>
        <taxon>Mucilaginibacter</taxon>
    </lineage>
</organism>
<dbReference type="RefSeq" id="WP_157525871.1">
    <property type="nucleotide sequence ID" value="NZ_CP066775.1"/>
</dbReference>
<name>A0A6I4INR9_9SPHI</name>
<evidence type="ECO:0000313" key="2">
    <source>
        <dbReference type="Proteomes" id="UP000429232"/>
    </source>
</evidence>
<gene>
    <name evidence="1" type="ORF">GO620_008905</name>
</gene>